<evidence type="ECO:0000313" key="2">
    <source>
        <dbReference type="EMBL" id="KAF9461153.1"/>
    </source>
</evidence>
<feature type="transmembrane region" description="Helical" evidence="1">
    <location>
        <begin position="45"/>
        <end position="66"/>
    </location>
</feature>
<feature type="transmembrane region" description="Helical" evidence="1">
    <location>
        <begin position="141"/>
        <end position="163"/>
    </location>
</feature>
<accession>A0A9P6CHR0</accession>
<sequence>MAPSRRLLQLVAVMCESLLVGGYAVLLGVVIWILSTQSTPRAHKILFAASISMFVISVVHLGLFMQDVSSVNIPVGNFQAQIILSTFQFIIGDLVLIWRVWIIWGRNYWIASGPLAIMIAAAGLTFNLATGTETRSFYTAAPVALIVANTSICTLLIAGRIWYMRYQIRKFGGLSGGRSYMGALSIIIESGALYALSQLCGLILDHVKSPGLVVMLNLEIPLIGILPTLIIVLVHFDMVPGTSTSKRYAQNTTSQESSHITLGTIRTETTMNVGERIEFKSGSITSGFGDERV</sequence>
<dbReference type="AlphaFoldDB" id="A0A9P6CHR0"/>
<gene>
    <name evidence="2" type="ORF">BDZ94DRAFT_854142</name>
</gene>
<feature type="transmembrane region" description="Helical" evidence="1">
    <location>
        <begin position="108"/>
        <end position="129"/>
    </location>
</feature>
<dbReference type="OrthoDB" id="3250682at2759"/>
<feature type="transmembrane region" description="Helical" evidence="1">
    <location>
        <begin position="6"/>
        <end position="33"/>
    </location>
</feature>
<dbReference type="Proteomes" id="UP000807353">
    <property type="component" value="Unassembled WGS sequence"/>
</dbReference>
<proteinExistence type="predicted"/>
<name>A0A9P6CHR0_9AGAR</name>
<evidence type="ECO:0000256" key="1">
    <source>
        <dbReference type="SAM" id="Phobius"/>
    </source>
</evidence>
<feature type="transmembrane region" description="Helical" evidence="1">
    <location>
        <begin position="78"/>
        <end position="101"/>
    </location>
</feature>
<feature type="transmembrane region" description="Helical" evidence="1">
    <location>
        <begin position="183"/>
        <end position="204"/>
    </location>
</feature>
<keyword evidence="1" id="KW-0472">Membrane</keyword>
<organism evidence="2 3">
    <name type="scientific">Collybia nuda</name>
    <dbReference type="NCBI Taxonomy" id="64659"/>
    <lineage>
        <taxon>Eukaryota</taxon>
        <taxon>Fungi</taxon>
        <taxon>Dikarya</taxon>
        <taxon>Basidiomycota</taxon>
        <taxon>Agaricomycotina</taxon>
        <taxon>Agaricomycetes</taxon>
        <taxon>Agaricomycetidae</taxon>
        <taxon>Agaricales</taxon>
        <taxon>Tricholomatineae</taxon>
        <taxon>Clitocybaceae</taxon>
        <taxon>Collybia</taxon>
    </lineage>
</organism>
<comment type="caution">
    <text evidence="2">The sequence shown here is derived from an EMBL/GenBank/DDBJ whole genome shotgun (WGS) entry which is preliminary data.</text>
</comment>
<keyword evidence="1" id="KW-1133">Transmembrane helix</keyword>
<feature type="transmembrane region" description="Helical" evidence="1">
    <location>
        <begin position="216"/>
        <end position="236"/>
    </location>
</feature>
<reference evidence="2" key="1">
    <citation type="submission" date="2020-11" db="EMBL/GenBank/DDBJ databases">
        <authorList>
            <consortium name="DOE Joint Genome Institute"/>
            <person name="Ahrendt S."/>
            <person name="Riley R."/>
            <person name="Andreopoulos W."/>
            <person name="Labutti K."/>
            <person name="Pangilinan J."/>
            <person name="Ruiz-Duenas F.J."/>
            <person name="Barrasa J.M."/>
            <person name="Sanchez-Garcia M."/>
            <person name="Camarero S."/>
            <person name="Miyauchi S."/>
            <person name="Serrano A."/>
            <person name="Linde D."/>
            <person name="Babiker R."/>
            <person name="Drula E."/>
            <person name="Ayuso-Fernandez I."/>
            <person name="Pacheco R."/>
            <person name="Padilla G."/>
            <person name="Ferreira P."/>
            <person name="Barriuso J."/>
            <person name="Kellner H."/>
            <person name="Castanera R."/>
            <person name="Alfaro M."/>
            <person name="Ramirez L."/>
            <person name="Pisabarro A.G."/>
            <person name="Kuo A."/>
            <person name="Tritt A."/>
            <person name="Lipzen A."/>
            <person name="He G."/>
            <person name="Yan M."/>
            <person name="Ng V."/>
            <person name="Cullen D."/>
            <person name="Martin F."/>
            <person name="Rosso M.-N."/>
            <person name="Henrissat B."/>
            <person name="Hibbett D."/>
            <person name="Martinez A.T."/>
            <person name="Grigoriev I.V."/>
        </authorList>
    </citation>
    <scope>NUCLEOTIDE SEQUENCE</scope>
    <source>
        <strain evidence="2">CBS 247.69</strain>
    </source>
</reference>
<keyword evidence="1" id="KW-0812">Transmembrane</keyword>
<evidence type="ECO:0000313" key="3">
    <source>
        <dbReference type="Proteomes" id="UP000807353"/>
    </source>
</evidence>
<keyword evidence="3" id="KW-1185">Reference proteome</keyword>
<dbReference type="EMBL" id="MU150288">
    <property type="protein sequence ID" value="KAF9461153.1"/>
    <property type="molecule type" value="Genomic_DNA"/>
</dbReference>
<protein>
    <submittedName>
        <fullName evidence="2">Uncharacterized protein</fullName>
    </submittedName>
</protein>